<feature type="region of interest" description="Disordered" evidence="1">
    <location>
        <begin position="1"/>
        <end position="29"/>
    </location>
</feature>
<name>A0AAN3NXY2_ECOLX</name>
<dbReference type="AlphaFoldDB" id="A0AAN3NXY2"/>
<organism evidence="2 3">
    <name type="scientific">Escherichia coli</name>
    <dbReference type="NCBI Taxonomy" id="562"/>
    <lineage>
        <taxon>Bacteria</taxon>
        <taxon>Pseudomonadati</taxon>
        <taxon>Pseudomonadota</taxon>
        <taxon>Gammaproteobacteria</taxon>
        <taxon>Enterobacterales</taxon>
        <taxon>Enterobacteriaceae</taxon>
        <taxon>Escherichia</taxon>
    </lineage>
</organism>
<gene>
    <name evidence="2" type="ORF">DL968_21530</name>
</gene>
<evidence type="ECO:0000256" key="1">
    <source>
        <dbReference type="SAM" id="MobiDB-lite"/>
    </source>
</evidence>
<dbReference type="EMBL" id="AAVTXU010000117">
    <property type="protein sequence ID" value="EGE1990154.1"/>
    <property type="molecule type" value="Genomic_DNA"/>
</dbReference>
<protein>
    <submittedName>
        <fullName evidence="2">Uncharacterized protein</fullName>
    </submittedName>
</protein>
<sequence>MQPAVENPATDASHRSSEISRWVHSGRPEIQVPPPATAYRSTRWSEHSRARARYVWGLILYLYLYLS</sequence>
<evidence type="ECO:0000313" key="2">
    <source>
        <dbReference type="EMBL" id="EGE1990154.1"/>
    </source>
</evidence>
<reference evidence="2" key="1">
    <citation type="submission" date="2018-05" db="EMBL/GenBank/DDBJ databases">
        <authorList>
            <person name="Ashton P.M."/>
            <person name="Dallman T."/>
            <person name="Nair S."/>
            <person name="De Pinna E."/>
            <person name="Peters T."/>
            <person name="Grant K."/>
        </authorList>
    </citation>
    <scope>NUCLEOTIDE SEQUENCE</scope>
    <source>
        <strain evidence="2">412057</strain>
    </source>
</reference>
<evidence type="ECO:0000313" key="3">
    <source>
        <dbReference type="Proteomes" id="UP000854059"/>
    </source>
</evidence>
<accession>A0AAN3NXY2</accession>
<dbReference type="Proteomes" id="UP000854059">
    <property type="component" value="Unassembled WGS sequence"/>
</dbReference>
<proteinExistence type="predicted"/>
<comment type="caution">
    <text evidence="2">The sequence shown here is derived from an EMBL/GenBank/DDBJ whole genome shotgun (WGS) entry which is preliminary data.</text>
</comment>